<evidence type="ECO:0000259" key="1">
    <source>
        <dbReference type="Pfam" id="PF03412"/>
    </source>
</evidence>
<reference evidence="2 3" key="1">
    <citation type="journal article" date="2012" name="BMC Genomics">
        <title>Comparative genomics of bacteria in the genus Providencia isolated from wild Drosophila melanogaster.</title>
        <authorList>
            <person name="Galac M.R."/>
            <person name="Lazzaro B.P."/>
        </authorList>
    </citation>
    <scope>NUCLEOTIDE SEQUENCE [LARGE SCALE GENOMIC DNA]</scope>
    <source>
        <strain evidence="2 3">DSM 19967</strain>
    </source>
</reference>
<accession>K8WBE0</accession>
<dbReference type="EMBL" id="AKKN01000013">
    <property type="protein sequence ID" value="EKT53560.1"/>
    <property type="molecule type" value="Genomic_DNA"/>
</dbReference>
<dbReference type="InterPro" id="IPR005074">
    <property type="entry name" value="Peptidase_C39"/>
</dbReference>
<dbReference type="Pfam" id="PF03412">
    <property type="entry name" value="Peptidase_C39"/>
    <property type="match status" value="1"/>
</dbReference>
<evidence type="ECO:0000313" key="3">
    <source>
        <dbReference type="Proteomes" id="UP000010290"/>
    </source>
</evidence>
<dbReference type="GO" id="GO:0008233">
    <property type="term" value="F:peptidase activity"/>
    <property type="evidence" value="ECO:0007669"/>
    <property type="project" value="InterPro"/>
</dbReference>
<dbReference type="GO" id="GO:0016020">
    <property type="term" value="C:membrane"/>
    <property type="evidence" value="ECO:0007669"/>
    <property type="project" value="InterPro"/>
</dbReference>
<dbReference type="Proteomes" id="UP000010290">
    <property type="component" value="Chromosome"/>
</dbReference>
<proteinExistence type="predicted"/>
<organism evidence="2 3">
    <name type="scientific">Providencia sneebia DSM 19967</name>
    <dbReference type="NCBI Taxonomy" id="1141660"/>
    <lineage>
        <taxon>Bacteria</taxon>
        <taxon>Pseudomonadati</taxon>
        <taxon>Pseudomonadota</taxon>
        <taxon>Gammaproteobacteria</taxon>
        <taxon>Enterobacterales</taxon>
        <taxon>Morganellaceae</taxon>
        <taxon>Providencia</taxon>
    </lineage>
</organism>
<dbReference type="GO" id="GO:0005524">
    <property type="term" value="F:ATP binding"/>
    <property type="evidence" value="ECO:0007669"/>
    <property type="project" value="InterPro"/>
</dbReference>
<comment type="caution">
    <text evidence="2">The sequence shown here is derived from an EMBL/GenBank/DDBJ whole genome shotgun (WGS) entry which is preliminary data.</text>
</comment>
<dbReference type="HOGENOM" id="CLU_3065084_0_0_6"/>
<sequence>MWDSGNKVGHWVVVKGVDNGGNVIINDPFKGTRYTMKVNEFKDAWNGHSVYKP</sequence>
<gene>
    <name evidence="2" type="ORF">OO7_15149</name>
</gene>
<keyword evidence="3" id="KW-1185">Reference proteome</keyword>
<dbReference type="Gene3D" id="3.90.70.10">
    <property type="entry name" value="Cysteine proteinases"/>
    <property type="match status" value="1"/>
</dbReference>
<feature type="domain" description="Peptidase C39" evidence="1">
    <location>
        <begin position="6"/>
        <end position="49"/>
    </location>
</feature>
<dbReference type="GO" id="GO:0006508">
    <property type="term" value="P:proteolysis"/>
    <property type="evidence" value="ECO:0007669"/>
    <property type="project" value="InterPro"/>
</dbReference>
<dbReference type="AlphaFoldDB" id="K8WBE0"/>
<evidence type="ECO:0000313" key="2">
    <source>
        <dbReference type="EMBL" id="EKT53560.1"/>
    </source>
</evidence>
<protein>
    <recommendedName>
        <fullName evidence="1">Peptidase C39 domain-containing protein</fullName>
    </recommendedName>
</protein>
<name>K8WBE0_9GAMM</name>